<keyword evidence="2" id="KW-1185">Reference proteome</keyword>
<evidence type="ECO:0008006" key="3">
    <source>
        <dbReference type="Google" id="ProtNLM"/>
    </source>
</evidence>
<accession>A0A0K1PFI4</accession>
<protein>
    <recommendedName>
        <fullName evidence="3">Polyhydroxyalkanoic acid system protein</fullName>
    </recommendedName>
</protein>
<proteinExistence type="predicted"/>
<gene>
    <name evidence="1" type="ORF">AKJ08_2578</name>
</gene>
<dbReference type="AlphaFoldDB" id="A0A0K1PFI4"/>
<reference evidence="1 2" key="1">
    <citation type="submission" date="2015-08" db="EMBL/GenBank/DDBJ databases">
        <authorList>
            <person name="Babu N.S."/>
            <person name="Beckwith C.J."/>
            <person name="Beseler K.G."/>
            <person name="Brison A."/>
            <person name="Carone J.V."/>
            <person name="Caskin T.P."/>
            <person name="Diamond M."/>
            <person name="Durham M.E."/>
            <person name="Foxe J.M."/>
            <person name="Go M."/>
            <person name="Henderson B.A."/>
            <person name="Jones I.B."/>
            <person name="McGettigan J.A."/>
            <person name="Micheletti S.J."/>
            <person name="Nasrallah M.E."/>
            <person name="Ortiz D."/>
            <person name="Piller C.R."/>
            <person name="Privatt S.R."/>
            <person name="Schneider S.L."/>
            <person name="Sharp S."/>
            <person name="Smith T.C."/>
            <person name="Stanton J.D."/>
            <person name="Ullery H.E."/>
            <person name="Wilson R.J."/>
            <person name="Serrano M.G."/>
            <person name="Buck G."/>
            <person name="Lee V."/>
            <person name="Wang Y."/>
            <person name="Carvalho R."/>
            <person name="Voegtly L."/>
            <person name="Shi R."/>
            <person name="Duckworth R."/>
            <person name="Johnson A."/>
            <person name="Loviza R."/>
            <person name="Walstead R."/>
            <person name="Shah Z."/>
            <person name="Kiflezghi M."/>
            <person name="Wade K."/>
            <person name="Ball S.L."/>
            <person name="Bradley K.W."/>
            <person name="Asai D.J."/>
            <person name="Bowman C.A."/>
            <person name="Russell D.A."/>
            <person name="Pope W.H."/>
            <person name="Jacobs-Sera D."/>
            <person name="Hendrix R.W."/>
            <person name="Hatfull G.F."/>
        </authorList>
    </citation>
    <scope>NUCLEOTIDE SEQUENCE [LARGE SCALE GENOMIC DNA]</scope>
    <source>
        <strain evidence="1 2">DSM 27710</strain>
    </source>
</reference>
<dbReference type="KEGG" id="vin:AKJ08_2578"/>
<dbReference type="OrthoDB" id="5515043at2"/>
<sequence length="103" mass="11485">MSMHIDFPTRLPVSEAKARLQRLGEYLQAKHGIGVAWQGDEGTIRGRYLVVAIEGTVSVREGMVTFDGKDPGLLWRSKAKEYLTHKMSKYLDPAVPIDMLPSA</sequence>
<organism evidence="1 2">
    <name type="scientific">Vulgatibacter incomptus</name>
    <dbReference type="NCBI Taxonomy" id="1391653"/>
    <lineage>
        <taxon>Bacteria</taxon>
        <taxon>Pseudomonadati</taxon>
        <taxon>Myxococcota</taxon>
        <taxon>Myxococcia</taxon>
        <taxon>Myxococcales</taxon>
        <taxon>Cystobacterineae</taxon>
        <taxon>Vulgatibacteraceae</taxon>
        <taxon>Vulgatibacter</taxon>
    </lineage>
</organism>
<dbReference type="STRING" id="1391653.AKJ08_2578"/>
<evidence type="ECO:0000313" key="1">
    <source>
        <dbReference type="EMBL" id="AKU92191.1"/>
    </source>
</evidence>
<dbReference type="InterPro" id="IPR013433">
    <property type="entry name" value="PHA_gran_rgn"/>
</dbReference>
<dbReference type="Pfam" id="PF09650">
    <property type="entry name" value="PHA_gran_rgn"/>
    <property type="match status" value="1"/>
</dbReference>
<dbReference type="Proteomes" id="UP000055590">
    <property type="component" value="Chromosome"/>
</dbReference>
<evidence type="ECO:0000313" key="2">
    <source>
        <dbReference type="Proteomes" id="UP000055590"/>
    </source>
</evidence>
<dbReference type="RefSeq" id="WP_050726401.1">
    <property type="nucleotide sequence ID" value="NZ_CP012332.1"/>
</dbReference>
<dbReference type="EMBL" id="CP012332">
    <property type="protein sequence ID" value="AKU92191.1"/>
    <property type="molecule type" value="Genomic_DNA"/>
</dbReference>
<name>A0A0K1PFI4_9BACT</name>